<dbReference type="SUPFAM" id="SSF53448">
    <property type="entry name" value="Nucleotide-diphospho-sugar transferases"/>
    <property type="match status" value="1"/>
</dbReference>
<dbReference type="AlphaFoldDB" id="A0A1H6Z618"/>
<evidence type="ECO:0000313" key="2">
    <source>
        <dbReference type="Proteomes" id="UP000183315"/>
    </source>
</evidence>
<dbReference type="GO" id="GO:0016757">
    <property type="term" value="F:glycosyltransferase activity"/>
    <property type="evidence" value="ECO:0007669"/>
    <property type="project" value="InterPro"/>
</dbReference>
<dbReference type="Gene3D" id="3.90.550.10">
    <property type="entry name" value="Spore Coat Polysaccharide Biosynthesis Protein SpsA, Chain A"/>
    <property type="match status" value="1"/>
</dbReference>
<dbReference type="OrthoDB" id="5136693at2"/>
<accession>A0A1H6Z618</accession>
<protein>
    <submittedName>
        <fullName evidence="1">Lipopolysaccharide biosynthesis protein, LPS:glycosyltransferase</fullName>
    </submittedName>
</protein>
<dbReference type="InterPro" id="IPR029044">
    <property type="entry name" value="Nucleotide-diphossugar_trans"/>
</dbReference>
<dbReference type="Proteomes" id="UP000183315">
    <property type="component" value="Unassembled WGS sequence"/>
</dbReference>
<reference evidence="2" key="1">
    <citation type="submission" date="2016-10" db="EMBL/GenBank/DDBJ databases">
        <authorList>
            <person name="Varghese N."/>
        </authorList>
    </citation>
    <scope>NUCLEOTIDE SEQUENCE [LARGE SCALE GENOMIC DNA]</scope>
    <source>
        <strain evidence="2">DSM 24868</strain>
    </source>
</reference>
<dbReference type="InterPro" id="IPR050587">
    <property type="entry name" value="GNT1/Glycosyltrans_8"/>
</dbReference>
<dbReference type="EMBL" id="FNZI01000004">
    <property type="protein sequence ID" value="SEJ48899.1"/>
    <property type="molecule type" value="Genomic_DNA"/>
</dbReference>
<dbReference type="PANTHER" id="PTHR11183">
    <property type="entry name" value="GLYCOGENIN SUBFAMILY MEMBER"/>
    <property type="match status" value="1"/>
</dbReference>
<keyword evidence="2" id="KW-1185">Reference proteome</keyword>
<sequence>MSTSSSIHIEAETCIVTVVTDDFFAGGVVMLASLLKHHPDDTHPILILHHDERAPLTELHREVLEELSPRVRCIAAGDAEFWVARDRLARKLGTPARLTAAFLILEAFRITGPARVVTLDSDLLFLRSCRELFETTADFAAVRAFDGQGDLPKSFFNSGVMCIGSRHLTGTTYNDLLHSTTVAHLPPGTGMADQLLLNAYFGPARRSYLDPSLNVTKRHFPDRSGPIEEQFAATPTRVLHYVAAKPWQTRAEATEDTYMCAEALWHAAHVEAYEALSRGTRERLLSRGYSTTLELSKRALGEGLRSR</sequence>
<keyword evidence="1" id="KW-0808">Transferase</keyword>
<organism evidence="1 2">
    <name type="scientific">Demequina mangrovi</name>
    <dbReference type="NCBI Taxonomy" id="1043493"/>
    <lineage>
        <taxon>Bacteria</taxon>
        <taxon>Bacillati</taxon>
        <taxon>Actinomycetota</taxon>
        <taxon>Actinomycetes</taxon>
        <taxon>Micrococcales</taxon>
        <taxon>Demequinaceae</taxon>
        <taxon>Demequina</taxon>
    </lineage>
</organism>
<dbReference type="STRING" id="1043493.SAMN05421637_1984"/>
<proteinExistence type="predicted"/>
<name>A0A1H6Z618_9MICO</name>
<evidence type="ECO:0000313" key="1">
    <source>
        <dbReference type="EMBL" id="SEJ48899.1"/>
    </source>
</evidence>
<gene>
    <name evidence="1" type="ORF">SAMN05421637_1984</name>
</gene>
<dbReference type="RefSeq" id="WP_042215414.1">
    <property type="nucleotide sequence ID" value="NZ_BBLU01000010.1"/>
</dbReference>
<dbReference type="InterPro" id="IPR002495">
    <property type="entry name" value="Glyco_trans_8"/>
</dbReference>
<dbReference type="Pfam" id="PF01501">
    <property type="entry name" value="Glyco_transf_8"/>
    <property type="match status" value="1"/>
</dbReference>